<protein>
    <submittedName>
        <fullName evidence="1">Uncharacterized protein</fullName>
    </submittedName>
</protein>
<proteinExistence type="predicted"/>
<sequence>MCLGSEVAKEAETVLQDAMGRLVTESEFMPENQPHTAMDKISATEVHVGGLYARASEHVEDAFQVCQVLLVDEFAVHVKVFLNIIGCALEDIRLGMLSEVTLHAPIARHSFLEGQQLVGIYQLSEDELEGYHVYVEQVGDTADARKEARWESMDHYHEVMMGQASRELLARLILSSLEGDHASAAQE</sequence>
<dbReference type="Proteomes" id="UP000324585">
    <property type="component" value="Unassembled WGS sequence"/>
</dbReference>
<evidence type="ECO:0000313" key="1">
    <source>
        <dbReference type="EMBL" id="KAA8499270.1"/>
    </source>
</evidence>
<evidence type="ECO:0000313" key="2">
    <source>
        <dbReference type="Proteomes" id="UP000324585"/>
    </source>
</evidence>
<reference evidence="2" key="1">
    <citation type="journal article" date="2019" name="Nat. Commun.">
        <title>Expansion of phycobilisome linker gene families in mesophilic red algae.</title>
        <authorList>
            <person name="Lee J."/>
            <person name="Kim D."/>
            <person name="Bhattacharya D."/>
            <person name="Yoon H.S."/>
        </authorList>
    </citation>
    <scope>NUCLEOTIDE SEQUENCE [LARGE SCALE GENOMIC DNA]</scope>
    <source>
        <strain evidence="2">CCMP 1328</strain>
    </source>
</reference>
<comment type="caution">
    <text evidence="1">The sequence shown here is derived from an EMBL/GenBank/DDBJ whole genome shotgun (WGS) entry which is preliminary data.</text>
</comment>
<gene>
    <name evidence="1" type="ORF">FVE85_6855</name>
</gene>
<name>A0A5J4Z842_PORPP</name>
<organism evidence="1 2">
    <name type="scientific">Porphyridium purpureum</name>
    <name type="common">Red alga</name>
    <name type="synonym">Porphyridium cruentum</name>
    <dbReference type="NCBI Taxonomy" id="35688"/>
    <lineage>
        <taxon>Eukaryota</taxon>
        <taxon>Rhodophyta</taxon>
        <taxon>Bangiophyceae</taxon>
        <taxon>Porphyridiales</taxon>
        <taxon>Porphyridiaceae</taxon>
        <taxon>Porphyridium</taxon>
    </lineage>
</organism>
<keyword evidence="2" id="KW-1185">Reference proteome</keyword>
<accession>A0A5J4Z842</accession>
<dbReference type="AlphaFoldDB" id="A0A5J4Z842"/>
<dbReference type="EMBL" id="VRMN01000001">
    <property type="protein sequence ID" value="KAA8499270.1"/>
    <property type="molecule type" value="Genomic_DNA"/>
</dbReference>